<feature type="compositionally biased region" description="Polar residues" evidence="1">
    <location>
        <begin position="15"/>
        <end position="29"/>
    </location>
</feature>
<feature type="region of interest" description="Disordered" evidence="1">
    <location>
        <begin position="1"/>
        <end position="34"/>
    </location>
</feature>
<dbReference type="InterPro" id="IPR015943">
    <property type="entry name" value="WD40/YVTN_repeat-like_dom_sf"/>
</dbReference>
<evidence type="ECO:0000256" key="1">
    <source>
        <dbReference type="SAM" id="MobiDB-lite"/>
    </source>
</evidence>
<protein>
    <submittedName>
        <fullName evidence="2">Uncharacterized protein</fullName>
    </submittedName>
</protein>
<proteinExistence type="predicted"/>
<evidence type="ECO:0000313" key="3">
    <source>
        <dbReference type="Proteomes" id="UP000009097"/>
    </source>
</evidence>
<reference evidence="2" key="2">
    <citation type="journal article" date="2010" name="Nature">
        <title>Comparative genomics reveals mobile pathogenicity chromosomes in Fusarium.</title>
        <authorList>
            <person name="Ma L.J."/>
            <person name="van der Does H.C."/>
            <person name="Borkovich K.A."/>
            <person name="Coleman J.J."/>
            <person name="Daboussi M.J."/>
            <person name="Di Pietro A."/>
            <person name="Dufresne M."/>
            <person name="Freitag M."/>
            <person name="Grabherr M."/>
            <person name="Henrissat B."/>
            <person name="Houterman P.M."/>
            <person name="Kang S."/>
            <person name="Shim W.B."/>
            <person name="Woloshuk C."/>
            <person name="Xie X."/>
            <person name="Xu J.R."/>
            <person name="Antoniw J."/>
            <person name="Baker S.E."/>
            <person name="Bluhm B.H."/>
            <person name="Breakspear A."/>
            <person name="Brown D.W."/>
            <person name="Butchko R.A."/>
            <person name="Chapman S."/>
            <person name="Coulson R."/>
            <person name="Coutinho P.M."/>
            <person name="Danchin E.G."/>
            <person name="Diener A."/>
            <person name="Gale L.R."/>
            <person name="Gardiner D.M."/>
            <person name="Goff S."/>
            <person name="Hammond-Kosack K.E."/>
            <person name="Hilburn K."/>
            <person name="Hua-Van A."/>
            <person name="Jonkers W."/>
            <person name="Kazan K."/>
            <person name="Kodira C.D."/>
            <person name="Koehrsen M."/>
            <person name="Kumar L."/>
            <person name="Lee Y.H."/>
            <person name="Li L."/>
            <person name="Manners J.M."/>
            <person name="Miranda-Saavedra D."/>
            <person name="Mukherjee M."/>
            <person name="Park G."/>
            <person name="Park J."/>
            <person name="Park S.Y."/>
            <person name="Proctor R.H."/>
            <person name="Regev A."/>
            <person name="Ruiz-Roldan M.C."/>
            <person name="Sain D."/>
            <person name="Sakthikumar S."/>
            <person name="Sykes S."/>
            <person name="Schwartz D.C."/>
            <person name="Turgeon B.G."/>
            <person name="Wapinski I."/>
            <person name="Yoder O."/>
            <person name="Young S."/>
            <person name="Zeng Q."/>
            <person name="Zhou S."/>
            <person name="Galagan J."/>
            <person name="Cuomo C.A."/>
            <person name="Kistler H.C."/>
            <person name="Rep M."/>
        </authorList>
    </citation>
    <scope>NUCLEOTIDE SEQUENCE [LARGE SCALE GENOMIC DNA]</scope>
    <source>
        <strain evidence="2">4287</strain>
    </source>
</reference>
<dbReference type="GeneID" id="28953958"/>
<dbReference type="AlphaFoldDB" id="A0A0J9VPG0"/>
<name>A0A0J9VPG0_FUSO4</name>
<feature type="compositionally biased region" description="Basic and acidic residues" evidence="1">
    <location>
        <begin position="153"/>
        <end position="165"/>
    </location>
</feature>
<feature type="compositionally biased region" description="Low complexity" evidence="1">
    <location>
        <begin position="1"/>
        <end position="14"/>
    </location>
</feature>
<sequence length="388" mass="43885">MFRQPPRRPQLLPRTSGTDLSCQSISSPDSGYGSAGEVFEFCPNLRKRCFPSFDGSSPDEIPIKSLENQEQKPPASSKTRLAAEPPKTPERRHPKGKADVISPFLYSKFSRRLPLQDKRIDPNIQLLDRYVPRRDPISPSSERYRTTKQSQDLSRDERLKRDKSASADPFVLKRRVMDPDPRFPFRVDDSHLDRGIALGQLPQNRGGDRQVSMGAMWSVGGLAPNAIATDDGQGHLVRRGTNARVFPTLFQESLVSTSVEKEKHEGRIASALNIDQVRKILEFARAQQIPQSLKQHGLHTDFSHTSWNGYQWVNKEEWSIPLRPAKRRLLPAAPFRVLDAPNLKDDFYCSPLAYSYTAQTLVVCLGSLLYAWSEFRGVQLIHGTHSDT</sequence>
<dbReference type="KEGG" id="fox:FOXG_12652"/>
<dbReference type="VEuPathDB" id="FungiDB:FOXG_12652"/>
<organism evidence="2 3">
    <name type="scientific">Fusarium oxysporum f. sp. lycopersici (strain 4287 / CBS 123668 / FGSC 9935 / NRRL 34936)</name>
    <name type="common">Fusarium vascular wilt of tomato</name>
    <dbReference type="NCBI Taxonomy" id="426428"/>
    <lineage>
        <taxon>Eukaryota</taxon>
        <taxon>Fungi</taxon>
        <taxon>Dikarya</taxon>
        <taxon>Ascomycota</taxon>
        <taxon>Pezizomycotina</taxon>
        <taxon>Sordariomycetes</taxon>
        <taxon>Hypocreomycetidae</taxon>
        <taxon>Hypocreales</taxon>
        <taxon>Nectriaceae</taxon>
        <taxon>Fusarium</taxon>
        <taxon>Fusarium oxysporum species complex</taxon>
    </lineage>
</organism>
<feature type="region of interest" description="Disordered" evidence="1">
    <location>
        <begin position="53"/>
        <end position="99"/>
    </location>
</feature>
<feature type="region of interest" description="Disordered" evidence="1">
    <location>
        <begin position="131"/>
        <end position="166"/>
    </location>
</feature>
<reference evidence="2" key="1">
    <citation type="submission" date="2007-04" db="EMBL/GenBank/DDBJ databases">
        <authorList>
            <consortium name="The Broad Institute Genome Sequencing Platform"/>
            <person name="Birren B."/>
            <person name="Lander E."/>
            <person name="Galagan J."/>
            <person name="Nusbaum C."/>
            <person name="Devon K."/>
            <person name="Ma L.-J."/>
            <person name="Jaffe D."/>
            <person name="Butler J."/>
            <person name="Alvarez P."/>
            <person name="Gnerre S."/>
            <person name="Grabherr M."/>
            <person name="Kleber M."/>
            <person name="Mauceli E."/>
            <person name="Brockman W."/>
            <person name="MacCallum I.A."/>
            <person name="Young S."/>
            <person name="LaButti K."/>
            <person name="DeCaprio D."/>
            <person name="Crawford M."/>
            <person name="Koehrsen M."/>
            <person name="Engels R."/>
            <person name="Montgomery P."/>
            <person name="Pearson M."/>
            <person name="Howarth C."/>
            <person name="Larson L."/>
            <person name="White J."/>
            <person name="O'Leary S."/>
            <person name="Kodira C."/>
            <person name="Zeng Q."/>
            <person name="Yandava C."/>
            <person name="Alvarado L."/>
            <person name="Kistler C."/>
            <person name="Shim W.-B."/>
            <person name="Kang S."/>
            <person name="Woloshuk C."/>
        </authorList>
    </citation>
    <scope>NUCLEOTIDE SEQUENCE</scope>
    <source>
        <strain evidence="2">4287</strain>
    </source>
</reference>
<gene>
    <name evidence="2" type="ORF">FOXG_12652</name>
</gene>
<evidence type="ECO:0000313" key="2">
    <source>
        <dbReference type="EMBL" id="KNB12949.1"/>
    </source>
</evidence>
<dbReference type="Gene3D" id="2.130.10.10">
    <property type="entry name" value="YVTN repeat-like/Quinoprotein amine dehydrogenase"/>
    <property type="match status" value="1"/>
</dbReference>
<dbReference type="EMBL" id="DS231712">
    <property type="protein sequence ID" value="KNB12949.1"/>
    <property type="molecule type" value="Genomic_DNA"/>
</dbReference>
<dbReference type="OrthoDB" id="10263272at2759"/>
<accession>A0A0J9VPG0</accession>
<dbReference type="RefSeq" id="XP_018250994.1">
    <property type="nucleotide sequence ID" value="XM_018392479.1"/>
</dbReference>
<dbReference type="Proteomes" id="UP000009097">
    <property type="component" value="Unassembled WGS sequence"/>
</dbReference>